<dbReference type="Proteomes" id="UP000386575">
    <property type="component" value="Unassembled WGS sequence"/>
</dbReference>
<sequence>MNIPEMPFRAPAHIRLSNGSDHTFHNVYDALDFLESEWPLKHGERYDRAVHRCRAALKRIAPVEIAREAFIAACLEAGMPMVVVAAGTSSSAKAPPMPVSAQPAIRGGAAGFRSLPIPTISDWPTFSLEMPFWRGLQHLCQDCAIRGEFNLLCTLSDQSLRCVIFYFRRA</sequence>
<dbReference type="AlphaFoldDB" id="A0A6A1TJN7"/>
<protein>
    <submittedName>
        <fullName evidence="1">DUF982 domain-containing protein</fullName>
    </submittedName>
</protein>
<proteinExistence type="predicted"/>
<gene>
    <name evidence="1" type="ORF">F4V91_26100</name>
</gene>
<dbReference type="Pfam" id="PF06169">
    <property type="entry name" value="DUF982"/>
    <property type="match status" value="1"/>
</dbReference>
<evidence type="ECO:0000313" key="2">
    <source>
        <dbReference type="Proteomes" id="UP000386575"/>
    </source>
</evidence>
<comment type="caution">
    <text evidence="1">The sequence shown here is derived from an EMBL/GenBank/DDBJ whole genome shotgun (WGS) entry which is preliminary data.</text>
</comment>
<dbReference type="EMBL" id="VZUL01000003">
    <property type="protein sequence ID" value="KAB1083106.1"/>
    <property type="molecule type" value="Genomic_DNA"/>
</dbReference>
<dbReference type="InterPro" id="IPR010385">
    <property type="entry name" value="DUF982"/>
</dbReference>
<organism evidence="1 2">
    <name type="scientific">Neorhizobium galegae</name>
    <name type="common">Rhizobium galegae</name>
    <dbReference type="NCBI Taxonomy" id="399"/>
    <lineage>
        <taxon>Bacteria</taxon>
        <taxon>Pseudomonadati</taxon>
        <taxon>Pseudomonadota</taxon>
        <taxon>Alphaproteobacteria</taxon>
        <taxon>Hyphomicrobiales</taxon>
        <taxon>Rhizobiaceae</taxon>
        <taxon>Rhizobium/Agrobacterium group</taxon>
        <taxon>Neorhizobium</taxon>
    </lineage>
</organism>
<reference evidence="1 2" key="1">
    <citation type="submission" date="2019-09" db="EMBL/GenBank/DDBJ databases">
        <title>Genome sequencing of Ng87 strain.</title>
        <authorList>
            <person name="Karasev E.S."/>
            <person name="Andronov E."/>
        </authorList>
    </citation>
    <scope>NUCLEOTIDE SEQUENCE [LARGE SCALE GENOMIC DNA]</scope>
    <source>
        <strain evidence="1 2">Ng87</strain>
    </source>
</reference>
<accession>A0A6A1TJN7</accession>
<dbReference type="Gene3D" id="6.10.250.730">
    <property type="match status" value="1"/>
</dbReference>
<name>A0A6A1TJN7_NEOGA</name>
<evidence type="ECO:0000313" key="1">
    <source>
        <dbReference type="EMBL" id="KAB1083106.1"/>
    </source>
</evidence>